<reference evidence="2" key="1">
    <citation type="submission" date="2006-10" db="EMBL/GenBank/DDBJ databases">
        <authorList>
            <person name="Amadeo P."/>
            <person name="Zhao Q."/>
            <person name="Wortman J."/>
            <person name="Fraser-Liggett C."/>
            <person name="Carlton J."/>
        </authorList>
    </citation>
    <scope>NUCLEOTIDE SEQUENCE</scope>
    <source>
        <strain evidence="2">G3</strain>
    </source>
</reference>
<dbReference type="EMBL" id="DS113179">
    <property type="protein sequence ID" value="EAY23219.1"/>
    <property type="molecule type" value="Genomic_DNA"/>
</dbReference>
<evidence type="ECO:0000313" key="2">
    <source>
        <dbReference type="EMBL" id="EAY23219.1"/>
    </source>
</evidence>
<dbReference type="VEuPathDB" id="TrichDB:TVAG_185250"/>
<dbReference type="RefSeq" id="XP_001584205.1">
    <property type="nucleotide sequence ID" value="XM_001584155.1"/>
</dbReference>
<gene>
    <name evidence="2" type="ORF">TVAG_185250</name>
</gene>
<evidence type="ECO:0000313" key="3">
    <source>
        <dbReference type="Proteomes" id="UP000001542"/>
    </source>
</evidence>
<organism evidence="2 3">
    <name type="scientific">Trichomonas vaginalis (strain ATCC PRA-98 / G3)</name>
    <dbReference type="NCBI Taxonomy" id="412133"/>
    <lineage>
        <taxon>Eukaryota</taxon>
        <taxon>Metamonada</taxon>
        <taxon>Parabasalia</taxon>
        <taxon>Trichomonadida</taxon>
        <taxon>Trichomonadidae</taxon>
        <taxon>Trichomonas</taxon>
    </lineage>
</organism>
<keyword evidence="3" id="KW-1185">Reference proteome</keyword>
<dbReference type="KEGG" id="tva:5468780"/>
<feature type="compositionally biased region" description="Basic and acidic residues" evidence="1">
    <location>
        <begin position="47"/>
        <end position="60"/>
    </location>
</feature>
<dbReference type="AlphaFoldDB" id="A2D8H0"/>
<protein>
    <submittedName>
        <fullName evidence="2">Uncharacterized protein</fullName>
    </submittedName>
</protein>
<dbReference type="OrthoDB" id="10515900at2759"/>
<evidence type="ECO:0000256" key="1">
    <source>
        <dbReference type="SAM" id="MobiDB-lite"/>
    </source>
</evidence>
<accession>A2D8H0</accession>
<proteinExistence type="predicted"/>
<dbReference type="Proteomes" id="UP000001542">
    <property type="component" value="Unassembled WGS sequence"/>
</dbReference>
<reference evidence="2" key="2">
    <citation type="journal article" date="2007" name="Science">
        <title>Draft genome sequence of the sexually transmitted pathogen Trichomonas vaginalis.</title>
        <authorList>
            <person name="Carlton J.M."/>
            <person name="Hirt R.P."/>
            <person name="Silva J.C."/>
            <person name="Delcher A.L."/>
            <person name="Schatz M."/>
            <person name="Zhao Q."/>
            <person name="Wortman J.R."/>
            <person name="Bidwell S.L."/>
            <person name="Alsmark U.C.M."/>
            <person name="Besteiro S."/>
            <person name="Sicheritz-Ponten T."/>
            <person name="Noel C.J."/>
            <person name="Dacks J.B."/>
            <person name="Foster P.G."/>
            <person name="Simillion C."/>
            <person name="Van de Peer Y."/>
            <person name="Miranda-Saavedra D."/>
            <person name="Barton G.J."/>
            <person name="Westrop G.D."/>
            <person name="Mueller S."/>
            <person name="Dessi D."/>
            <person name="Fiori P.L."/>
            <person name="Ren Q."/>
            <person name="Paulsen I."/>
            <person name="Zhang H."/>
            <person name="Bastida-Corcuera F.D."/>
            <person name="Simoes-Barbosa A."/>
            <person name="Brown M.T."/>
            <person name="Hayes R.D."/>
            <person name="Mukherjee M."/>
            <person name="Okumura C.Y."/>
            <person name="Schneider R."/>
            <person name="Smith A.J."/>
            <person name="Vanacova S."/>
            <person name="Villalvazo M."/>
            <person name="Haas B.J."/>
            <person name="Pertea M."/>
            <person name="Feldblyum T.V."/>
            <person name="Utterback T.R."/>
            <person name="Shu C.L."/>
            <person name="Osoegawa K."/>
            <person name="de Jong P.J."/>
            <person name="Hrdy I."/>
            <person name="Horvathova L."/>
            <person name="Zubacova Z."/>
            <person name="Dolezal P."/>
            <person name="Malik S.B."/>
            <person name="Logsdon J.M. Jr."/>
            <person name="Henze K."/>
            <person name="Gupta A."/>
            <person name="Wang C.C."/>
            <person name="Dunne R.L."/>
            <person name="Upcroft J.A."/>
            <person name="Upcroft P."/>
            <person name="White O."/>
            <person name="Salzberg S.L."/>
            <person name="Tang P."/>
            <person name="Chiu C.-H."/>
            <person name="Lee Y.-S."/>
            <person name="Embley T.M."/>
            <person name="Coombs G.H."/>
            <person name="Mottram J.C."/>
            <person name="Tachezy J."/>
            <person name="Fraser-Liggett C.M."/>
            <person name="Johnson P.J."/>
        </authorList>
    </citation>
    <scope>NUCLEOTIDE SEQUENCE [LARGE SCALE GENOMIC DNA]</scope>
    <source>
        <strain evidence="2">G3</strain>
    </source>
</reference>
<sequence>MGCNLSNPENKQAAEQEMVIVPFLSTQPRIISSEEYHQTSYFPFEVEEKKEEQPKKKQTYEEGMINHSTQANVSEPTKELYKKQKFNEYFSHIEVSTFQNVPIMSIQSQLNVPSMEYQQGDSLNINDYHQLIDQVIQAVIPPLLSMNLTTKRELTL</sequence>
<feature type="region of interest" description="Disordered" evidence="1">
    <location>
        <begin position="47"/>
        <end position="76"/>
    </location>
</feature>
<dbReference type="VEuPathDB" id="TrichDB:TVAGG3_0393140"/>
<dbReference type="InParanoid" id="A2D8H0"/>
<name>A2D8H0_TRIV3</name>
<feature type="compositionally biased region" description="Polar residues" evidence="1">
    <location>
        <begin position="66"/>
        <end position="75"/>
    </location>
</feature>